<keyword evidence="6" id="KW-0479">Metal-binding</keyword>
<dbReference type="SUPFAM" id="SSF56524">
    <property type="entry name" value="Oxidoreductase molybdopterin-binding domain"/>
    <property type="match status" value="1"/>
</dbReference>
<name>A0A2I0AI77_9ASPA</name>
<dbReference type="CDD" id="cd02111">
    <property type="entry name" value="eukary_SO_Moco"/>
    <property type="match status" value="1"/>
</dbReference>
<dbReference type="GO" id="GO:0030151">
    <property type="term" value="F:molybdenum ion binding"/>
    <property type="evidence" value="ECO:0007669"/>
    <property type="project" value="InterPro"/>
</dbReference>
<evidence type="ECO:0000259" key="11">
    <source>
        <dbReference type="Pfam" id="PF03404"/>
    </source>
</evidence>
<evidence type="ECO:0000256" key="1">
    <source>
        <dbReference type="ARBA" id="ARBA00001924"/>
    </source>
</evidence>
<dbReference type="SUPFAM" id="SSF81296">
    <property type="entry name" value="E set domains"/>
    <property type="match status" value="1"/>
</dbReference>
<comment type="pathway">
    <text evidence="3">Energy metabolism; sulfur metabolism.</text>
</comment>
<feature type="region of interest" description="Disordered" evidence="9">
    <location>
        <begin position="1"/>
        <end position="23"/>
    </location>
</feature>
<feature type="domain" description="Oxidoreductase molybdopterin-binding" evidence="10">
    <location>
        <begin position="53"/>
        <end position="235"/>
    </location>
</feature>
<comment type="pathway">
    <text evidence="2">Sulfur metabolism.</text>
</comment>
<evidence type="ECO:0000256" key="3">
    <source>
        <dbReference type="ARBA" id="ARBA00004971"/>
    </source>
</evidence>
<dbReference type="InterPro" id="IPR008335">
    <property type="entry name" value="Mopterin_OxRdtase_euk"/>
</dbReference>
<dbReference type="GO" id="GO:0008482">
    <property type="term" value="F:sulfite oxidase activity"/>
    <property type="evidence" value="ECO:0007669"/>
    <property type="project" value="UniProtKB-EC"/>
</dbReference>
<dbReference type="PRINTS" id="PR00407">
    <property type="entry name" value="EUMOPTERIN"/>
</dbReference>
<organism evidence="12 13">
    <name type="scientific">Apostasia shenzhenica</name>
    <dbReference type="NCBI Taxonomy" id="1088818"/>
    <lineage>
        <taxon>Eukaryota</taxon>
        <taxon>Viridiplantae</taxon>
        <taxon>Streptophyta</taxon>
        <taxon>Embryophyta</taxon>
        <taxon>Tracheophyta</taxon>
        <taxon>Spermatophyta</taxon>
        <taxon>Magnoliopsida</taxon>
        <taxon>Liliopsida</taxon>
        <taxon>Asparagales</taxon>
        <taxon>Orchidaceae</taxon>
        <taxon>Apostasioideae</taxon>
        <taxon>Apostasia</taxon>
    </lineage>
</organism>
<keyword evidence="13" id="KW-1185">Reference proteome</keyword>
<reference evidence="12 13" key="1">
    <citation type="journal article" date="2017" name="Nature">
        <title>The Apostasia genome and the evolution of orchids.</title>
        <authorList>
            <person name="Zhang G.Q."/>
            <person name="Liu K.W."/>
            <person name="Li Z."/>
            <person name="Lohaus R."/>
            <person name="Hsiao Y.Y."/>
            <person name="Niu S.C."/>
            <person name="Wang J.Y."/>
            <person name="Lin Y.C."/>
            <person name="Xu Q."/>
            <person name="Chen L.J."/>
            <person name="Yoshida K."/>
            <person name="Fujiwara S."/>
            <person name="Wang Z.W."/>
            <person name="Zhang Y.Q."/>
            <person name="Mitsuda N."/>
            <person name="Wang M."/>
            <person name="Liu G.H."/>
            <person name="Pecoraro L."/>
            <person name="Huang H.X."/>
            <person name="Xiao X.J."/>
            <person name="Lin M."/>
            <person name="Wu X.Y."/>
            <person name="Wu W.L."/>
            <person name="Chen Y.Y."/>
            <person name="Chang S.B."/>
            <person name="Sakamoto S."/>
            <person name="Ohme-Takagi M."/>
            <person name="Yagi M."/>
            <person name="Zeng S.J."/>
            <person name="Shen C.Y."/>
            <person name="Yeh C.M."/>
            <person name="Luo Y.B."/>
            <person name="Tsai W.C."/>
            <person name="Van de Peer Y."/>
            <person name="Liu Z.J."/>
        </authorList>
    </citation>
    <scope>NUCLEOTIDE SEQUENCE [LARGE SCALE GENOMIC DNA]</scope>
    <source>
        <strain evidence="13">cv. Shenzhen</strain>
        <tissue evidence="12">Stem</tissue>
    </source>
</reference>
<evidence type="ECO:0000256" key="4">
    <source>
        <dbReference type="ARBA" id="ARBA00012505"/>
    </source>
</evidence>
<sequence>MPGLKAPSDYSQEPPRHPSLRINAKEPFNAEPTRGALVASYITPVDFFYKRNHGPIPVVEDLERYSVSLGGLVEKPVELSMDVLRKLPKYNVTATLQCAGNRRTAMSKTRTVKGVGWDVAALGNATWGGAKLSDVLELVGIPKLSSISSLGGKHVEFISVDKCKEENGGPYKASIPLRQATNPDADVLLAYEMNGEVLNRDHGYPVRVIVPGVIGARSVKWLDRIDIIKEECQGFFMQKDYKMFPPSVNWDNIDWSTRKPQMDFPVQCAICSFEDVDVINSGKVTISGYAVSGGGRGIERVDISVDGGKTWMEAERYQMGNVQYIADDDFSSDKWAWVLFKAVVDLPDNAEIVAKATDSAANVQPENVETIWNLRGILNTSWHRVRVRKAASIAKSNL</sequence>
<evidence type="ECO:0000256" key="6">
    <source>
        <dbReference type="ARBA" id="ARBA00022723"/>
    </source>
</evidence>
<dbReference type="InterPro" id="IPR014756">
    <property type="entry name" value="Ig_E-set"/>
</dbReference>
<dbReference type="GO" id="GO:0020037">
    <property type="term" value="F:heme binding"/>
    <property type="evidence" value="ECO:0007669"/>
    <property type="project" value="TreeGrafter"/>
</dbReference>
<dbReference type="GO" id="GO:0005739">
    <property type="term" value="C:mitochondrion"/>
    <property type="evidence" value="ECO:0007669"/>
    <property type="project" value="TreeGrafter"/>
</dbReference>
<evidence type="ECO:0000259" key="10">
    <source>
        <dbReference type="Pfam" id="PF00174"/>
    </source>
</evidence>
<dbReference type="OrthoDB" id="10051395at2759"/>
<dbReference type="PANTHER" id="PTHR19372">
    <property type="entry name" value="SULFITE REDUCTASE"/>
    <property type="match status" value="1"/>
</dbReference>
<dbReference type="PANTHER" id="PTHR19372:SF7">
    <property type="entry name" value="SULFITE OXIDASE, MITOCHONDRIAL"/>
    <property type="match status" value="1"/>
</dbReference>
<dbReference type="AlphaFoldDB" id="A0A2I0AI77"/>
<dbReference type="Gene3D" id="3.90.420.10">
    <property type="entry name" value="Oxidoreductase, molybdopterin-binding domain"/>
    <property type="match status" value="1"/>
</dbReference>
<evidence type="ECO:0000313" key="12">
    <source>
        <dbReference type="EMBL" id="PKA55241.1"/>
    </source>
</evidence>
<dbReference type="GO" id="GO:0043546">
    <property type="term" value="F:molybdopterin cofactor binding"/>
    <property type="evidence" value="ECO:0007669"/>
    <property type="project" value="TreeGrafter"/>
</dbReference>
<feature type="domain" description="Moybdenum cofactor oxidoreductase dimerisation" evidence="11">
    <location>
        <begin position="259"/>
        <end position="389"/>
    </location>
</feature>
<proteinExistence type="predicted"/>
<accession>A0A2I0AI77</accession>
<evidence type="ECO:0000256" key="8">
    <source>
        <dbReference type="ARBA" id="ARBA00070338"/>
    </source>
</evidence>
<evidence type="ECO:0000313" key="13">
    <source>
        <dbReference type="Proteomes" id="UP000236161"/>
    </source>
</evidence>
<dbReference type="InterPro" id="IPR036374">
    <property type="entry name" value="OxRdtase_Mopterin-bd_sf"/>
</dbReference>
<dbReference type="STRING" id="1088818.A0A2I0AI77"/>
<evidence type="ECO:0000256" key="2">
    <source>
        <dbReference type="ARBA" id="ARBA00004678"/>
    </source>
</evidence>
<comment type="cofactor">
    <cofactor evidence="1">
        <name>Mo-molybdopterin</name>
        <dbReference type="ChEBI" id="CHEBI:71302"/>
    </cofactor>
</comment>
<keyword evidence="5" id="KW-0500">Molybdenum</keyword>
<evidence type="ECO:0000256" key="5">
    <source>
        <dbReference type="ARBA" id="ARBA00022505"/>
    </source>
</evidence>
<dbReference type="EMBL" id="KZ451980">
    <property type="protein sequence ID" value="PKA55241.1"/>
    <property type="molecule type" value="Genomic_DNA"/>
</dbReference>
<dbReference type="Pfam" id="PF03404">
    <property type="entry name" value="Mo-co_dimer"/>
    <property type="match status" value="1"/>
</dbReference>
<dbReference type="FunFam" id="2.60.40.650:FF:000002">
    <property type="entry name" value="sulfite oxidase"/>
    <property type="match status" value="1"/>
</dbReference>
<dbReference type="GO" id="GO:0006790">
    <property type="term" value="P:sulfur compound metabolic process"/>
    <property type="evidence" value="ECO:0007669"/>
    <property type="project" value="TreeGrafter"/>
</dbReference>
<dbReference type="FunFam" id="3.90.420.10:FF:000004">
    <property type="entry name" value="Sulfite oxidase"/>
    <property type="match status" value="1"/>
</dbReference>
<dbReference type="EC" id="1.8.3.1" evidence="4"/>
<dbReference type="Gene3D" id="2.60.40.650">
    <property type="match status" value="1"/>
</dbReference>
<dbReference type="Proteomes" id="UP000236161">
    <property type="component" value="Unassembled WGS sequence"/>
</dbReference>
<evidence type="ECO:0000256" key="9">
    <source>
        <dbReference type="SAM" id="MobiDB-lite"/>
    </source>
</evidence>
<protein>
    <recommendedName>
        <fullName evidence="8">Sulfite oxidase</fullName>
        <ecNumber evidence="4">1.8.3.1</ecNumber>
    </recommendedName>
</protein>
<gene>
    <name evidence="12" type="primary">SOX</name>
    <name evidence="12" type="ORF">AXF42_Ash003878</name>
</gene>
<dbReference type="InterPro" id="IPR000572">
    <property type="entry name" value="OxRdtase_Mopterin-bd_dom"/>
</dbReference>
<dbReference type="InterPro" id="IPR005066">
    <property type="entry name" value="MoCF_OxRdtse_dimer"/>
</dbReference>
<dbReference type="Pfam" id="PF00174">
    <property type="entry name" value="Oxidored_molyb"/>
    <property type="match status" value="1"/>
</dbReference>
<keyword evidence="7 12" id="KW-0560">Oxidoreductase</keyword>
<evidence type="ECO:0000256" key="7">
    <source>
        <dbReference type="ARBA" id="ARBA00023002"/>
    </source>
</evidence>